<proteinExistence type="predicted"/>
<dbReference type="EMBL" id="MT144000">
    <property type="protein sequence ID" value="QJA45939.1"/>
    <property type="molecule type" value="Genomic_DNA"/>
</dbReference>
<evidence type="ECO:0000313" key="2">
    <source>
        <dbReference type="EMBL" id="QJH94053.1"/>
    </source>
</evidence>
<name>A0A6H1ZEQ0_9ZZZZ</name>
<organism evidence="1">
    <name type="scientific">viral metagenome</name>
    <dbReference type="NCBI Taxonomy" id="1070528"/>
    <lineage>
        <taxon>unclassified sequences</taxon>
        <taxon>metagenomes</taxon>
        <taxon>organismal metagenomes</taxon>
    </lineage>
</organism>
<keyword evidence="1" id="KW-0255">Endonuclease</keyword>
<accession>A0A6H1ZEQ0</accession>
<dbReference type="GO" id="GO:0004519">
    <property type="term" value="F:endonuclease activity"/>
    <property type="evidence" value="ECO:0007669"/>
    <property type="project" value="UniProtKB-KW"/>
</dbReference>
<dbReference type="AlphaFoldDB" id="A0A6H1ZEQ0"/>
<keyword evidence="1" id="KW-0378">Hydrolase</keyword>
<dbReference type="EMBL" id="MT144595">
    <property type="protein sequence ID" value="QJH94053.1"/>
    <property type="molecule type" value="Genomic_DNA"/>
</dbReference>
<gene>
    <name evidence="1" type="ORF">TM448A00289_0006</name>
    <name evidence="2" type="ORF">TM448B00173_0023</name>
</gene>
<reference evidence="1" key="1">
    <citation type="submission" date="2020-03" db="EMBL/GenBank/DDBJ databases">
        <title>The deep terrestrial virosphere.</title>
        <authorList>
            <person name="Holmfeldt K."/>
            <person name="Nilsson E."/>
            <person name="Simone D."/>
            <person name="Lopez-Fernandez M."/>
            <person name="Wu X."/>
            <person name="de Brujin I."/>
            <person name="Lundin D."/>
            <person name="Andersson A."/>
            <person name="Bertilsson S."/>
            <person name="Dopson M."/>
        </authorList>
    </citation>
    <scope>NUCLEOTIDE SEQUENCE</scope>
    <source>
        <strain evidence="1">TM448A00289</strain>
        <strain evidence="2">TM448B00173</strain>
    </source>
</reference>
<protein>
    <submittedName>
        <fullName evidence="1">Putative HNH endonuclease</fullName>
    </submittedName>
</protein>
<evidence type="ECO:0000313" key="1">
    <source>
        <dbReference type="EMBL" id="QJA45939.1"/>
    </source>
</evidence>
<sequence length="174" mass="20780">MTEIIFIKSDSKNQVKKGCTKCETEKFMFEFHKRSDRDSYLSWCKECKHLSGKRWVKNNREKHRLLCNTWYEDNKEKHLADGKNWYQNNKHRKLETTTAREKRCRLATPVWADRELMKEIYAQAREMTEATGIPHEVDHIIPLQGETVCGLHVHNNLQILTQEENRHKANKLEV</sequence>
<keyword evidence="1" id="KW-0540">Nuclease</keyword>